<dbReference type="EMBL" id="NPBV01000016">
    <property type="protein sequence ID" value="PAD21299.1"/>
    <property type="molecule type" value="Genomic_DNA"/>
</dbReference>
<dbReference type="PANTHER" id="PTHR33393">
    <property type="entry name" value="POLYGLUTAMINE SYNTHESIS ACCESSORY PROTEIN RV0574C-RELATED"/>
    <property type="match status" value="1"/>
</dbReference>
<dbReference type="Proteomes" id="UP000216013">
    <property type="component" value="Unassembled WGS sequence"/>
</dbReference>
<evidence type="ECO:0000259" key="2">
    <source>
        <dbReference type="SMART" id="SM00854"/>
    </source>
</evidence>
<evidence type="ECO:0000256" key="1">
    <source>
        <dbReference type="ARBA" id="ARBA00005662"/>
    </source>
</evidence>
<dbReference type="AlphaFoldDB" id="A0A268AB63"/>
<evidence type="ECO:0000313" key="3">
    <source>
        <dbReference type="EMBL" id="PAD21299.1"/>
    </source>
</evidence>
<comment type="similarity">
    <text evidence="1">Belongs to the CapA family.</text>
</comment>
<dbReference type="Pfam" id="PF09587">
    <property type="entry name" value="PGA_cap"/>
    <property type="match status" value="1"/>
</dbReference>
<dbReference type="SUPFAM" id="SSF56300">
    <property type="entry name" value="Metallo-dependent phosphatases"/>
    <property type="match status" value="1"/>
</dbReference>
<feature type="domain" description="Capsule synthesis protein CapA" evidence="2">
    <location>
        <begin position="9"/>
        <end position="320"/>
    </location>
</feature>
<dbReference type="PANTHER" id="PTHR33393:SF11">
    <property type="entry name" value="POLYGLUTAMINE SYNTHESIS ACCESSORY PROTEIN RV0574C-RELATED"/>
    <property type="match status" value="1"/>
</dbReference>
<name>A0A268AB63_9BACI</name>
<proteinExistence type="inferred from homology"/>
<dbReference type="InterPro" id="IPR019079">
    <property type="entry name" value="Capsule_synth_CapA"/>
</dbReference>
<protein>
    <submittedName>
        <fullName evidence="3">Capsule biosynthesis protein</fullName>
    </submittedName>
</protein>
<comment type="caution">
    <text evidence="3">The sequence shown here is derived from an EMBL/GenBank/DDBJ whole genome shotgun (WGS) entry which is preliminary data.</text>
</comment>
<organism evidence="3 4">
    <name type="scientific">Terribacillus saccharophilus</name>
    <dbReference type="NCBI Taxonomy" id="361277"/>
    <lineage>
        <taxon>Bacteria</taxon>
        <taxon>Bacillati</taxon>
        <taxon>Bacillota</taxon>
        <taxon>Bacilli</taxon>
        <taxon>Bacillales</taxon>
        <taxon>Bacillaceae</taxon>
        <taxon>Terribacillus</taxon>
    </lineage>
</organism>
<evidence type="ECO:0000313" key="4">
    <source>
        <dbReference type="Proteomes" id="UP000216013"/>
    </source>
</evidence>
<dbReference type="InterPro" id="IPR052169">
    <property type="entry name" value="CW_Biosynth-Accessory"/>
</dbReference>
<dbReference type="SMART" id="SM00854">
    <property type="entry name" value="PGA_cap"/>
    <property type="match status" value="1"/>
</dbReference>
<gene>
    <name evidence="3" type="ORF">CHH64_09355</name>
</gene>
<dbReference type="InterPro" id="IPR029052">
    <property type="entry name" value="Metallo-depent_PP-like"/>
</dbReference>
<dbReference type="CDD" id="cd07381">
    <property type="entry name" value="MPP_CapA"/>
    <property type="match status" value="1"/>
</dbReference>
<accession>A0A268AB63</accession>
<reference evidence="3 4" key="1">
    <citation type="submission" date="2017-07" db="EMBL/GenBank/DDBJ databases">
        <title>Isolation and whole genome analysis of endospore-forming bacteria from heroin.</title>
        <authorList>
            <person name="Kalinowski J."/>
            <person name="Ahrens B."/>
            <person name="Al-Dilaimi A."/>
            <person name="Winkler A."/>
            <person name="Wibberg D."/>
            <person name="Schleenbecker U."/>
            <person name="Ruckert C."/>
            <person name="Wolfel R."/>
            <person name="Grass G."/>
        </authorList>
    </citation>
    <scope>NUCLEOTIDE SEQUENCE [LARGE SCALE GENOMIC DNA]</scope>
    <source>
        <strain evidence="3 4">7528</strain>
    </source>
</reference>
<dbReference type="RefSeq" id="WP_095260983.1">
    <property type="nucleotide sequence ID" value="NZ_NPBV01000016.1"/>
</dbReference>
<sequence length="434" mass="48619">MDNKKNTISFVASGDSFITRRLPSYESEFQQLSNLIKKADVRFTNLEVTTHNFEGFPSALSGGTWAIASPDVLKDLKSYGFNMLAWANNHTLDYSYGGLDATYKYLNQNEIVHAGVGYNLAEASQPKYLETPYGRVAIIAATSTYHEYMAAGEQRPDISGRPGINPLDYSIIHVLSKEKLNQLNAIEKAANVNGFYEQGVKEGILNKVNGDFQPFSRLLFKEGEKEGKYSKPNSRDLKRILGRISEAKRQADYVLISIHSHEIGGNSLDEPADFLKIFSRACIDEGAHAVIGHGPHVIRGIEIYKKRPIFYSLGNFIFQNETVSHLPSDYYEKVGLDNNHNVADAFDKSTKNGTKGFSSYPLAWESILPFWTMEGDNLKEITLYPLDLGFGLSRQKRGWPTLRKNEELLKRLASLSSKFGTTIEIEDGIGKISF</sequence>